<evidence type="ECO:0000259" key="1">
    <source>
        <dbReference type="PROSITE" id="PS50010"/>
    </source>
</evidence>
<organism evidence="2 3">
    <name type="scientific">Olpidium bornovanus</name>
    <dbReference type="NCBI Taxonomy" id="278681"/>
    <lineage>
        <taxon>Eukaryota</taxon>
        <taxon>Fungi</taxon>
        <taxon>Fungi incertae sedis</taxon>
        <taxon>Olpidiomycota</taxon>
        <taxon>Olpidiomycotina</taxon>
        <taxon>Olpidiomycetes</taxon>
        <taxon>Olpidiales</taxon>
        <taxon>Olpidiaceae</taxon>
        <taxon>Olpidium</taxon>
    </lineage>
</organism>
<dbReference type="OrthoDB" id="2142123at2759"/>
<protein>
    <submittedName>
        <fullName evidence="2">Dbl homology domain-containing protein</fullName>
    </submittedName>
</protein>
<reference evidence="2 3" key="1">
    <citation type="journal article" name="Sci. Rep.">
        <title>Genome-scale phylogenetic analyses confirm Olpidium as the closest living zoosporic fungus to the non-flagellated, terrestrial fungi.</title>
        <authorList>
            <person name="Chang Y."/>
            <person name="Rochon D."/>
            <person name="Sekimoto S."/>
            <person name="Wang Y."/>
            <person name="Chovatia M."/>
            <person name="Sandor L."/>
            <person name="Salamov A."/>
            <person name="Grigoriev I.V."/>
            <person name="Stajich J.E."/>
            <person name="Spatafora J.W."/>
        </authorList>
    </citation>
    <scope>NUCLEOTIDE SEQUENCE [LARGE SCALE GENOMIC DNA]</scope>
    <source>
        <strain evidence="2">S191</strain>
    </source>
</reference>
<sequence>MELYATEMSYVSDLDTAIRVFLKPLRALFETPTSKKGGVGREQIAAIFSNVEEIAERHHGFVEALGKLVESWGENERLGSLFMDMSRWLYVYVPYCNNYEISHNTLGEPPAYPSWAFLFPAGPPPPPLASRCCE</sequence>
<dbReference type="PROSITE" id="PS50010">
    <property type="entry name" value="DH_2"/>
    <property type="match status" value="1"/>
</dbReference>
<dbReference type="GO" id="GO:0005085">
    <property type="term" value="F:guanyl-nucleotide exchange factor activity"/>
    <property type="evidence" value="ECO:0007669"/>
    <property type="project" value="InterPro"/>
</dbReference>
<dbReference type="Pfam" id="PF00621">
    <property type="entry name" value="RhoGEF"/>
    <property type="match status" value="1"/>
</dbReference>
<gene>
    <name evidence="2" type="ORF">BJ554DRAFT_2786</name>
</gene>
<dbReference type="InterPro" id="IPR000219">
    <property type="entry name" value="DH_dom"/>
</dbReference>
<dbReference type="PANTHER" id="PTHR12673:SF263">
    <property type="entry name" value="PLECKSTRIN DOMAIN-CONTAINING PROTEIN"/>
    <property type="match status" value="1"/>
</dbReference>
<dbReference type="PANTHER" id="PTHR12673">
    <property type="entry name" value="FACIOGENITAL DYSPLASIA PROTEIN"/>
    <property type="match status" value="1"/>
</dbReference>
<dbReference type="InterPro" id="IPR051092">
    <property type="entry name" value="FYVE_RhoGEF_PH"/>
</dbReference>
<dbReference type="GO" id="GO:0005737">
    <property type="term" value="C:cytoplasm"/>
    <property type="evidence" value="ECO:0007669"/>
    <property type="project" value="TreeGrafter"/>
</dbReference>
<name>A0A8H8DGN9_9FUNG</name>
<dbReference type="Proteomes" id="UP000673691">
    <property type="component" value="Unassembled WGS sequence"/>
</dbReference>
<proteinExistence type="predicted"/>
<comment type="caution">
    <text evidence="2">The sequence shown here is derived from an EMBL/GenBank/DDBJ whole genome shotgun (WGS) entry which is preliminary data.</text>
</comment>
<keyword evidence="3" id="KW-1185">Reference proteome</keyword>
<dbReference type="AlphaFoldDB" id="A0A8H8DGN9"/>
<dbReference type="EMBL" id="JAEFCI010010371">
    <property type="protein sequence ID" value="KAG5457252.1"/>
    <property type="molecule type" value="Genomic_DNA"/>
</dbReference>
<evidence type="ECO:0000313" key="2">
    <source>
        <dbReference type="EMBL" id="KAG5457252.1"/>
    </source>
</evidence>
<dbReference type="Gene3D" id="1.20.900.10">
    <property type="entry name" value="Dbl homology (DH) domain"/>
    <property type="match status" value="1"/>
</dbReference>
<evidence type="ECO:0000313" key="3">
    <source>
        <dbReference type="Proteomes" id="UP000673691"/>
    </source>
</evidence>
<accession>A0A8H8DGN9</accession>
<feature type="domain" description="DH" evidence="1">
    <location>
        <begin position="1"/>
        <end position="106"/>
    </location>
</feature>
<dbReference type="SUPFAM" id="SSF48065">
    <property type="entry name" value="DBL homology domain (DH-domain)"/>
    <property type="match status" value="1"/>
</dbReference>
<dbReference type="InterPro" id="IPR035899">
    <property type="entry name" value="DBL_dom_sf"/>
</dbReference>